<evidence type="ECO:0000313" key="2">
    <source>
        <dbReference type="Proteomes" id="UP001172155"/>
    </source>
</evidence>
<reference evidence="1" key="1">
    <citation type="submission" date="2023-06" db="EMBL/GenBank/DDBJ databases">
        <title>Genome-scale phylogeny and comparative genomics of the fungal order Sordariales.</title>
        <authorList>
            <consortium name="Lawrence Berkeley National Laboratory"/>
            <person name="Hensen N."/>
            <person name="Bonometti L."/>
            <person name="Westerberg I."/>
            <person name="Brannstrom I.O."/>
            <person name="Guillou S."/>
            <person name="Cros-Aarteil S."/>
            <person name="Calhoun S."/>
            <person name="Haridas S."/>
            <person name="Kuo A."/>
            <person name="Mondo S."/>
            <person name="Pangilinan J."/>
            <person name="Riley R."/>
            <person name="LaButti K."/>
            <person name="Andreopoulos B."/>
            <person name="Lipzen A."/>
            <person name="Chen C."/>
            <person name="Yanf M."/>
            <person name="Daum C."/>
            <person name="Ng V."/>
            <person name="Clum A."/>
            <person name="Steindorff A."/>
            <person name="Ohm R."/>
            <person name="Martin F."/>
            <person name="Silar P."/>
            <person name="Natvig D."/>
            <person name="Lalanne C."/>
            <person name="Gautier V."/>
            <person name="Ament-velasquez S.L."/>
            <person name="Kruys A."/>
            <person name="Hutchinson M.I."/>
            <person name="Powell A.J."/>
            <person name="Barry K."/>
            <person name="Miller A.N."/>
            <person name="Grigoriev I.V."/>
            <person name="Debuchy R."/>
            <person name="Gladieux P."/>
            <person name="Thoren M.H."/>
            <person name="Johannesson H."/>
        </authorList>
    </citation>
    <scope>NUCLEOTIDE SEQUENCE</scope>
    <source>
        <strain evidence="1">SMH3187-1</strain>
    </source>
</reference>
<protein>
    <submittedName>
        <fullName evidence="1">Uncharacterized protein</fullName>
    </submittedName>
</protein>
<name>A0AA40BPG1_9PEZI</name>
<sequence>MSPDLFIPTTVLSPLTCCTALQSPTLIAFNATSKVRSTKGIAIRVNGPLEVLKVKTRTLSTKAVIYTLISTSGTKAISKYGSSDVKFLATAMAPKAVKADSPLARRDIGEFD</sequence>
<organism evidence="1 2">
    <name type="scientific">Schizothecium vesticola</name>
    <dbReference type="NCBI Taxonomy" id="314040"/>
    <lineage>
        <taxon>Eukaryota</taxon>
        <taxon>Fungi</taxon>
        <taxon>Dikarya</taxon>
        <taxon>Ascomycota</taxon>
        <taxon>Pezizomycotina</taxon>
        <taxon>Sordariomycetes</taxon>
        <taxon>Sordariomycetidae</taxon>
        <taxon>Sordariales</taxon>
        <taxon>Schizotheciaceae</taxon>
        <taxon>Schizothecium</taxon>
    </lineage>
</organism>
<gene>
    <name evidence="1" type="ORF">B0T18DRAFT_432821</name>
</gene>
<accession>A0AA40BPG1</accession>
<dbReference type="EMBL" id="JAUKUD010000007">
    <property type="protein sequence ID" value="KAK0737911.1"/>
    <property type="molecule type" value="Genomic_DNA"/>
</dbReference>
<evidence type="ECO:0000313" key="1">
    <source>
        <dbReference type="EMBL" id="KAK0737911.1"/>
    </source>
</evidence>
<dbReference type="AlphaFoldDB" id="A0AA40BPG1"/>
<dbReference type="Proteomes" id="UP001172155">
    <property type="component" value="Unassembled WGS sequence"/>
</dbReference>
<proteinExistence type="predicted"/>
<comment type="caution">
    <text evidence="1">The sequence shown here is derived from an EMBL/GenBank/DDBJ whole genome shotgun (WGS) entry which is preliminary data.</text>
</comment>
<keyword evidence="2" id="KW-1185">Reference proteome</keyword>